<proteinExistence type="predicted"/>
<name>A0AAD8XF34_GLOAC</name>
<keyword evidence="2" id="KW-1185">Reference proteome</keyword>
<dbReference type="EMBL" id="JAHMHS010000100">
    <property type="protein sequence ID" value="KAK1718755.1"/>
    <property type="molecule type" value="Genomic_DNA"/>
</dbReference>
<dbReference type="GeneID" id="85385372"/>
<dbReference type="RefSeq" id="XP_060361255.1">
    <property type="nucleotide sequence ID" value="XM_060501473.1"/>
</dbReference>
<reference evidence="1" key="1">
    <citation type="submission" date="2021-12" db="EMBL/GenBank/DDBJ databases">
        <title>Comparative genomics, transcriptomics and evolutionary studies reveal genomic signatures of adaptation to plant cell wall in hemibiotrophic fungi.</title>
        <authorList>
            <consortium name="DOE Joint Genome Institute"/>
            <person name="Baroncelli R."/>
            <person name="Diaz J.F."/>
            <person name="Benocci T."/>
            <person name="Peng M."/>
            <person name="Battaglia E."/>
            <person name="Haridas S."/>
            <person name="Andreopoulos W."/>
            <person name="Labutti K."/>
            <person name="Pangilinan J."/>
            <person name="Floch G.L."/>
            <person name="Makela M.R."/>
            <person name="Henrissat B."/>
            <person name="Grigoriev I.V."/>
            <person name="Crouch J.A."/>
            <person name="De Vries R.P."/>
            <person name="Sukno S.A."/>
            <person name="Thon M.R."/>
        </authorList>
    </citation>
    <scope>NUCLEOTIDE SEQUENCE</scope>
    <source>
        <strain evidence="1">CBS 112980</strain>
    </source>
</reference>
<evidence type="ECO:0000313" key="2">
    <source>
        <dbReference type="Proteomes" id="UP001244207"/>
    </source>
</evidence>
<accession>A0AAD8XF34</accession>
<sequence length="145" mass="16280">MTGILRGKRARGRLSKPSEFRRRILRAASVSSDDDIPAAIIALFYFELFFLCDCVRFCICTNSSLQTPFYPFSAPVELANRHLQKLCHRALPSTRSSQFSSSVPIERGALLSDYANVAAGQRVKAASLRPCIRRQQRSQNSSIRL</sequence>
<organism evidence="1 2">
    <name type="scientific">Glomerella acutata</name>
    <name type="common">Colletotrichum acutatum</name>
    <dbReference type="NCBI Taxonomy" id="27357"/>
    <lineage>
        <taxon>Eukaryota</taxon>
        <taxon>Fungi</taxon>
        <taxon>Dikarya</taxon>
        <taxon>Ascomycota</taxon>
        <taxon>Pezizomycotina</taxon>
        <taxon>Sordariomycetes</taxon>
        <taxon>Hypocreomycetidae</taxon>
        <taxon>Glomerellales</taxon>
        <taxon>Glomerellaceae</taxon>
        <taxon>Colletotrichum</taxon>
        <taxon>Colletotrichum acutatum species complex</taxon>
    </lineage>
</organism>
<dbReference type="AlphaFoldDB" id="A0AAD8XF34"/>
<dbReference type="Proteomes" id="UP001244207">
    <property type="component" value="Unassembled WGS sequence"/>
</dbReference>
<evidence type="ECO:0000313" key="1">
    <source>
        <dbReference type="EMBL" id="KAK1718755.1"/>
    </source>
</evidence>
<gene>
    <name evidence="1" type="ORF">BDZ83DRAFT_17159</name>
</gene>
<protein>
    <submittedName>
        <fullName evidence="1">Uncharacterized protein</fullName>
    </submittedName>
</protein>
<comment type="caution">
    <text evidence="1">The sequence shown here is derived from an EMBL/GenBank/DDBJ whole genome shotgun (WGS) entry which is preliminary data.</text>
</comment>